<gene>
    <name evidence="1" type="ORF">HHI36_023762</name>
</gene>
<protein>
    <submittedName>
        <fullName evidence="1">Uncharacterized protein</fullName>
    </submittedName>
</protein>
<dbReference type="Proteomes" id="UP001516400">
    <property type="component" value="Unassembled WGS sequence"/>
</dbReference>
<accession>A0ABD2PIC3</accession>
<dbReference type="EMBL" id="JABFTP020000186">
    <property type="protein sequence ID" value="KAL3290421.1"/>
    <property type="molecule type" value="Genomic_DNA"/>
</dbReference>
<comment type="caution">
    <text evidence="1">The sequence shown here is derived from an EMBL/GenBank/DDBJ whole genome shotgun (WGS) entry which is preliminary data.</text>
</comment>
<name>A0ABD2PIC3_9CUCU</name>
<evidence type="ECO:0000313" key="2">
    <source>
        <dbReference type="Proteomes" id="UP001516400"/>
    </source>
</evidence>
<reference evidence="1 2" key="1">
    <citation type="journal article" date="2021" name="BMC Biol.">
        <title>Horizontally acquired antibacterial genes associated with adaptive radiation of ladybird beetles.</title>
        <authorList>
            <person name="Li H.S."/>
            <person name="Tang X.F."/>
            <person name="Huang Y.H."/>
            <person name="Xu Z.Y."/>
            <person name="Chen M.L."/>
            <person name="Du X.Y."/>
            <person name="Qiu B.Y."/>
            <person name="Chen P.T."/>
            <person name="Zhang W."/>
            <person name="Slipinski A."/>
            <person name="Escalona H.E."/>
            <person name="Waterhouse R.M."/>
            <person name="Zwick A."/>
            <person name="Pang H."/>
        </authorList>
    </citation>
    <scope>NUCLEOTIDE SEQUENCE [LARGE SCALE GENOMIC DNA]</scope>
    <source>
        <strain evidence="1">SYSU2018</strain>
    </source>
</reference>
<evidence type="ECO:0000313" key="1">
    <source>
        <dbReference type="EMBL" id="KAL3290421.1"/>
    </source>
</evidence>
<sequence length="115" mass="13058">MRKCSEFNEAGSGFGLHSIVTLEININKYEFSNGGSSYIRLSNEISSRKPCLNIKNYDDEACLNIKNYDDEACLNIKNYDDEACFFWTLVAGLHLNPRASNRLSSYPHYSTVLNC</sequence>
<dbReference type="AlphaFoldDB" id="A0ABD2PIC3"/>
<keyword evidence="2" id="KW-1185">Reference proteome</keyword>
<organism evidence="1 2">
    <name type="scientific">Cryptolaemus montrouzieri</name>
    <dbReference type="NCBI Taxonomy" id="559131"/>
    <lineage>
        <taxon>Eukaryota</taxon>
        <taxon>Metazoa</taxon>
        <taxon>Ecdysozoa</taxon>
        <taxon>Arthropoda</taxon>
        <taxon>Hexapoda</taxon>
        <taxon>Insecta</taxon>
        <taxon>Pterygota</taxon>
        <taxon>Neoptera</taxon>
        <taxon>Endopterygota</taxon>
        <taxon>Coleoptera</taxon>
        <taxon>Polyphaga</taxon>
        <taxon>Cucujiformia</taxon>
        <taxon>Coccinelloidea</taxon>
        <taxon>Coccinellidae</taxon>
        <taxon>Scymninae</taxon>
        <taxon>Scymnini</taxon>
        <taxon>Cryptolaemus</taxon>
    </lineage>
</organism>
<proteinExistence type="predicted"/>